<keyword evidence="1" id="KW-0472">Membrane</keyword>
<keyword evidence="1" id="KW-0812">Transmembrane</keyword>
<name>A0ABQ5J4D4_9ASTR</name>
<dbReference type="EMBL" id="BQNB010021533">
    <property type="protein sequence ID" value="GJU07380.1"/>
    <property type="molecule type" value="Genomic_DNA"/>
</dbReference>
<feature type="transmembrane region" description="Helical" evidence="1">
    <location>
        <begin position="53"/>
        <end position="72"/>
    </location>
</feature>
<comment type="caution">
    <text evidence="2">The sequence shown here is derived from an EMBL/GenBank/DDBJ whole genome shotgun (WGS) entry which is preliminary data.</text>
</comment>
<keyword evidence="1" id="KW-1133">Transmembrane helix</keyword>
<evidence type="ECO:0000313" key="2">
    <source>
        <dbReference type="EMBL" id="GJU07380.1"/>
    </source>
</evidence>
<reference evidence="2" key="2">
    <citation type="submission" date="2022-01" db="EMBL/GenBank/DDBJ databases">
        <authorList>
            <person name="Yamashiro T."/>
            <person name="Shiraishi A."/>
            <person name="Satake H."/>
            <person name="Nakayama K."/>
        </authorList>
    </citation>
    <scope>NUCLEOTIDE SEQUENCE</scope>
</reference>
<evidence type="ECO:0000313" key="3">
    <source>
        <dbReference type="Proteomes" id="UP001151760"/>
    </source>
</evidence>
<accession>A0ABQ5J4D4</accession>
<proteinExistence type="predicted"/>
<protein>
    <submittedName>
        <fullName evidence="2">Uncharacterized protein</fullName>
    </submittedName>
</protein>
<dbReference type="Proteomes" id="UP001151760">
    <property type="component" value="Unassembled WGS sequence"/>
</dbReference>
<keyword evidence="3" id="KW-1185">Reference proteome</keyword>
<reference evidence="2" key="1">
    <citation type="journal article" date="2022" name="Int. J. Mol. Sci.">
        <title>Draft Genome of Tanacetum Coccineum: Genomic Comparison of Closely Related Tanacetum-Family Plants.</title>
        <authorList>
            <person name="Yamashiro T."/>
            <person name="Shiraishi A."/>
            <person name="Nakayama K."/>
            <person name="Satake H."/>
        </authorList>
    </citation>
    <scope>NUCLEOTIDE SEQUENCE</scope>
</reference>
<gene>
    <name evidence="2" type="ORF">Tco_1123810</name>
</gene>
<sequence length="106" mass="12042">MYGLRAMLEKKKEFSEINGHLFQVVLFIFESLGTLAVYAFAEGVKSKLAKNIGIMKMFMLIIWIEGLGFDIFYASQSFVIAATTVLCWAVKQVLLDFVLDLECFDI</sequence>
<feature type="transmembrane region" description="Helical" evidence="1">
    <location>
        <begin position="20"/>
        <end position="41"/>
    </location>
</feature>
<evidence type="ECO:0000256" key="1">
    <source>
        <dbReference type="SAM" id="Phobius"/>
    </source>
</evidence>
<organism evidence="2 3">
    <name type="scientific">Tanacetum coccineum</name>
    <dbReference type="NCBI Taxonomy" id="301880"/>
    <lineage>
        <taxon>Eukaryota</taxon>
        <taxon>Viridiplantae</taxon>
        <taxon>Streptophyta</taxon>
        <taxon>Embryophyta</taxon>
        <taxon>Tracheophyta</taxon>
        <taxon>Spermatophyta</taxon>
        <taxon>Magnoliopsida</taxon>
        <taxon>eudicotyledons</taxon>
        <taxon>Gunneridae</taxon>
        <taxon>Pentapetalae</taxon>
        <taxon>asterids</taxon>
        <taxon>campanulids</taxon>
        <taxon>Asterales</taxon>
        <taxon>Asteraceae</taxon>
        <taxon>Asteroideae</taxon>
        <taxon>Anthemideae</taxon>
        <taxon>Anthemidinae</taxon>
        <taxon>Tanacetum</taxon>
    </lineage>
</organism>